<reference evidence="12" key="1">
    <citation type="submission" date="2023-08" db="EMBL/GenBank/DDBJ databases">
        <title>A de novo genome assembly of Solanum verrucosum Schlechtendal, a Mexican diploid species geographically isolated from the other diploid A-genome species in potato relatives.</title>
        <authorList>
            <person name="Hosaka K."/>
        </authorList>
    </citation>
    <scope>NUCLEOTIDE SEQUENCE</scope>
    <source>
        <tissue evidence="12">Young leaves</tissue>
    </source>
</reference>
<evidence type="ECO:0000256" key="2">
    <source>
        <dbReference type="ARBA" id="ARBA00001913"/>
    </source>
</evidence>
<dbReference type="Proteomes" id="UP001234989">
    <property type="component" value="Chromosome 2"/>
</dbReference>
<evidence type="ECO:0000256" key="3">
    <source>
        <dbReference type="ARBA" id="ARBA00001970"/>
    </source>
</evidence>
<keyword evidence="7" id="KW-0479">Metal-binding</keyword>
<proteinExistence type="inferred from homology"/>
<evidence type="ECO:0000256" key="10">
    <source>
        <dbReference type="RuleBase" id="RU004241"/>
    </source>
</evidence>
<dbReference type="PRINTS" id="PR00458">
    <property type="entry name" value="PEROXIDASE"/>
</dbReference>
<evidence type="ECO:0000256" key="7">
    <source>
        <dbReference type="ARBA" id="ARBA00022723"/>
    </source>
</evidence>
<evidence type="ECO:0000256" key="8">
    <source>
        <dbReference type="ARBA" id="ARBA00023002"/>
    </source>
</evidence>
<dbReference type="SUPFAM" id="SSF48113">
    <property type="entry name" value="Heme-dependent peroxidases"/>
    <property type="match status" value="1"/>
</dbReference>
<comment type="cofactor">
    <cofactor evidence="2">
        <name>Ca(2+)</name>
        <dbReference type="ChEBI" id="CHEBI:29108"/>
    </cofactor>
</comment>
<feature type="domain" description="Plant heme peroxidase family profile" evidence="11">
    <location>
        <begin position="1"/>
        <end position="39"/>
    </location>
</feature>
<dbReference type="InterPro" id="IPR010255">
    <property type="entry name" value="Haem_peroxidase_sf"/>
</dbReference>
<evidence type="ECO:0000256" key="9">
    <source>
        <dbReference type="ARBA" id="ARBA00023004"/>
    </source>
</evidence>
<dbReference type="PANTHER" id="PTHR31517:SF48">
    <property type="entry name" value="PEROXIDASE 16-RELATED"/>
    <property type="match status" value="1"/>
</dbReference>
<organism evidence="12 13">
    <name type="scientific">Solanum verrucosum</name>
    <dbReference type="NCBI Taxonomy" id="315347"/>
    <lineage>
        <taxon>Eukaryota</taxon>
        <taxon>Viridiplantae</taxon>
        <taxon>Streptophyta</taxon>
        <taxon>Embryophyta</taxon>
        <taxon>Tracheophyta</taxon>
        <taxon>Spermatophyta</taxon>
        <taxon>Magnoliopsida</taxon>
        <taxon>eudicotyledons</taxon>
        <taxon>Gunneridae</taxon>
        <taxon>Pentapetalae</taxon>
        <taxon>asterids</taxon>
        <taxon>lamiids</taxon>
        <taxon>Solanales</taxon>
        <taxon>Solanaceae</taxon>
        <taxon>Solanoideae</taxon>
        <taxon>Solaneae</taxon>
        <taxon>Solanum</taxon>
    </lineage>
</organism>
<dbReference type="InterPro" id="IPR000823">
    <property type="entry name" value="Peroxidase_pln"/>
</dbReference>
<evidence type="ECO:0000256" key="6">
    <source>
        <dbReference type="ARBA" id="ARBA00022617"/>
    </source>
</evidence>
<dbReference type="Gene3D" id="1.10.420.10">
    <property type="entry name" value="Peroxidase, domain 2"/>
    <property type="match status" value="1"/>
</dbReference>
<dbReference type="Pfam" id="PF00141">
    <property type="entry name" value="peroxidase"/>
    <property type="match status" value="2"/>
</dbReference>
<protein>
    <recommendedName>
        <fullName evidence="4">peroxidase</fullName>
        <ecNumber evidence="4">1.11.1.7</ecNumber>
    </recommendedName>
</protein>
<dbReference type="EMBL" id="CP133613">
    <property type="protein sequence ID" value="WMV16826.1"/>
    <property type="molecule type" value="Genomic_DNA"/>
</dbReference>
<keyword evidence="5" id="KW-0575">Peroxidase</keyword>
<gene>
    <name evidence="12" type="ORF">MTR67_010211</name>
</gene>
<evidence type="ECO:0000313" key="12">
    <source>
        <dbReference type="EMBL" id="WMV16826.1"/>
    </source>
</evidence>
<name>A0AAF0QAC5_SOLVR</name>
<sequence>MPWVVSYSDILVLATRDGIVLVGGPYFPVLTGRRDSNESFLDNHYYKTLMRGRGLLFADQQLMANEKTAAAVTDYAIDVGIILRTKFAHAMAKLFKFGVLYWIRRRRSVRTAARI</sequence>
<dbReference type="EC" id="1.11.1.7" evidence="4"/>
<comment type="catalytic activity">
    <reaction evidence="1">
        <text>2 a phenolic donor + H2O2 = 2 a phenolic radical donor + 2 H2O</text>
        <dbReference type="Rhea" id="RHEA:56136"/>
        <dbReference type="ChEBI" id="CHEBI:15377"/>
        <dbReference type="ChEBI" id="CHEBI:16240"/>
        <dbReference type="ChEBI" id="CHEBI:139520"/>
        <dbReference type="ChEBI" id="CHEBI:139521"/>
        <dbReference type="EC" id="1.11.1.7"/>
    </reaction>
</comment>
<evidence type="ECO:0000256" key="5">
    <source>
        <dbReference type="ARBA" id="ARBA00022559"/>
    </source>
</evidence>
<keyword evidence="8" id="KW-0560">Oxidoreductase</keyword>
<dbReference type="GO" id="GO:0020037">
    <property type="term" value="F:heme binding"/>
    <property type="evidence" value="ECO:0007669"/>
    <property type="project" value="InterPro"/>
</dbReference>
<feature type="domain" description="Plant heme peroxidase family profile" evidence="11">
    <location>
        <begin position="41"/>
        <end position="115"/>
    </location>
</feature>
<dbReference type="PANTHER" id="PTHR31517">
    <property type="match status" value="1"/>
</dbReference>
<keyword evidence="6" id="KW-0349">Heme</keyword>
<keyword evidence="9" id="KW-0408">Iron</keyword>
<comment type="cofactor">
    <cofactor evidence="3">
        <name>heme b</name>
        <dbReference type="ChEBI" id="CHEBI:60344"/>
    </cofactor>
</comment>
<evidence type="ECO:0000256" key="4">
    <source>
        <dbReference type="ARBA" id="ARBA00012313"/>
    </source>
</evidence>
<dbReference type="InterPro" id="IPR002016">
    <property type="entry name" value="Haem_peroxidase"/>
</dbReference>
<dbReference type="GO" id="GO:0046872">
    <property type="term" value="F:metal ion binding"/>
    <property type="evidence" value="ECO:0007669"/>
    <property type="project" value="UniProtKB-KW"/>
</dbReference>
<dbReference type="GO" id="GO:0140825">
    <property type="term" value="F:lactoperoxidase activity"/>
    <property type="evidence" value="ECO:0007669"/>
    <property type="project" value="UniProtKB-EC"/>
</dbReference>
<evidence type="ECO:0000259" key="11">
    <source>
        <dbReference type="PROSITE" id="PS50873"/>
    </source>
</evidence>
<evidence type="ECO:0000313" key="13">
    <source>
        <dbReference type="Proteomes" id="UP001234989"/>
    </source>
</evidence>
<accession>A0AAF0QAC5</accession>
<comment type="similarity">
    <text evidence="10">Belongs to the peroxidase family.</text>
</comment>
<dbReference type="Gene3D" id="1.10.520.10">
    <property type="match status" value="1"/>
</dbReference>
<keyword evidence="13" id="KW-1185">Reference proteome</keyword>
<evidence type="ECO:0000256" key="1">
    <source>
        <dbReference type="ARBA" id="ARBA00000189"/>
    </source>
</evidence>
<dbReference type="GO" id="GO:0006979">
    <property type="term" value="P:response to oxidative stress"/>
    <property type="evidence" value="ECO:0007669"/>
    <property type="project" value="InterPro"/>
</dbReference>
<dbReference type="PROSITE" id="PS50873">
    <property type="entry name" value="PEROXIDASE_4"/>
    <property type="match status" value="2"/>
</dbReference>
<dbReference type="AlphaFoldDB" id="A0AAF0QAC5"/>